<feature type="region of interest" description="Disordered" evidence="1">
    <location>
        <begin position="1"/>
        <end position="22"/>
    </location>
</feature>
<evidence type="ECO:0000313" key="3">
    <source>
        <dbReference type="Proteomes" id="UP001190700"/>
    </source>
</evidence>
<name>A0AAE0BWF6_9CHLO</name>
<keyword evidence="3" id="KW-1185">Reference proteome</keyword>
<proteinExistence type="predicted"/>
<organism evidence="2 3">
    <name type="scientific">Cymbomonas tetramitiformis</name>
    <dbReference type="NCBI Taxonomy" id="36881"/>
    <lineage>
        <taxon>Eukaryota</taxon>
        <taxon>Viridiplantae</taxon>
        <taxon>Chlorophyta</taxon>
        <taxon>Pyramimonadophyceae</taxon>
        <taxon>Pyramimonadales</taxon>
        <taxon>Pyramimonadaceae</taxon>
        <taxon>Cymbomonas</taxon>
    </lineage>
</organism>
<reference evidence="2 3" key="1">
    <citation type="journal article" date="2015" name="Genome Biol. Evol.">
        <title>Comparative Genomics of a Bacterivorous Green Alga Reveals Evolutionary Causalities and Consequences of Phago-Mixotrophic Mode of Nutrition.</title>
        <authorList>
            <person name="Burns J.A."/>
            <person name="Paasch A."/>
            <person name="Narechania A."/>
            <person name="Kim E."/>
        </authorList>
    </citation>
    <scope>NUCLEOTIDE SEQUENCE [LARGE SCALE GENOMIC DNA]</scope>
    <source>
        <strain evidence="2 3">PLY_AMNH</strain>
    </source>
</reference>
<dbReference type="EMBL" id="LGRX02033084">
    <property type="protein sequence ID" value="KAK3243120.1"/>
    <property type="molecule type" value="Genomic_DNA"/>
</dbReference>
<evidence type="ECO:0000256" key="1">
    <source>
        <dbReference type="SAM" id="MobiDB-lite"/>
    </source>
</evidence>
<evidence type="ECO:0000313" key="2">
    <source>
        <dbReference type="EMBL" id="KAK3243120.1"/>
    </source>
</evidence>
<dbReference type="AlphaFoldDB" id="A0AAE0BWF6"/>
<feature type="compositionally biased region" description="Polar residues" evidence="1">
    <location>
        <begin position="1"/>
        <end position="10"/>
    </location>
</feature>
<dbReference type="Proteomes" id="UP001190700">
    <property type="component" value="Unassembled WGS sequence"/>
</dbReference>
<protein>
    <submittedName>
        <fullName evidence="2">Uncharacterized protein</fullName>
    </submittedName>
</protein>
<gene>
    <name evidence="2" type="ORF">CYMTET_47201</name>
</gene>
<sequence>MAGTKRSASAANLDFPSPLSDTSDPVDVLFFYAGQCTENEAPVSTDGVREAIAEIEERGLPHDADRRKVLFGTLMRGKGKRAPHPSWVVQAVRQLWPAERTSATGESLGYMGYKAS</sequence>
<comment type="caution">
    <text evidence="2">The sequence shown here is derived from an EMBL/GenBank/DDBJ whole genome shotgun (WGS) entry which is preliminary data.</text>
</comment>
<accession>A0AAE0BWF6</accession>